<proteinExistence type="predicted"/>
<evidence type="ECO:0000256" key="3">
    <source>
        <dbReference type="ARBA" id="ARBA00022692"/>
    </source>
</evidence>
<keyword evidence="8" id="KW-1185">Reference proteome</keyword>
<evidence type="ECO:0000256" key="4">
    <source>
        <dbReference type="ARBA" id="ARBA00022989"/>
    </source>
</evidence>
<organism evidence="7 8">
    <name type="scientific">Aminivibrio pyruvatiphilus</name>
    <dbReference type="NCBI Taxonomy" id="1005740"/>
    <lineage>
        <taxon>Bacteria</taxon>
        <taxon>Thermotogati</taxon>
        <taxon>Synergistota</taxon>
        <taxon>Synergistia</taxon>
        <taxon>Synergistales</taxon>
        <taxon>Aminobacteriaceae</taxon>
        <taxon>Aminivibrio</taxon>
    </lineage>
</organism>
<dbReference type="RefSeq" id="WP_166670024.1">
    <property type="nucleotide sequence ID" value="NZ_SORI01000005.1"/>
</dbReference>
<keyword evidence="2" id="KW-1003">Cell membrane</keyword>
<dbReference type="AlphaFoldDB" id="A0A4R8M845"/>
<dbReference type="InterPro" id="IPR003841">
    <property type="entry name" value="Na/Pi_transpt"/>
</dbReference>
<comment type="caution">
    <text evidence="7">The sequence shown here is derived from an EMBL/GenBank/DDBJ whole genome shotgun (WGS) entry which is preliminary data.</text>
</comment>
<dbReference type="Proteomes" id="UP000295066">
    <property type="component" value="Unassembled WGS sequence"/>
</dbReference>
<name>A0A4R8M845_9BACT</name>
<evidence type="ECO:0000256" key="5">
    <source>
        <dbReference type="ARBA" id="ARBA00023136"/>
    </source>
</evidence>
<evidence type="ECO:0000313" key="7">
    <source>
        <dbReference type="EMBL" id="TDY61699.1"/>
    </source>
</evidence>
<evidence type="ECO:0000313" key="8">
    <source>
        <dbReference type="Proteomes" id="UP000295066"/>
    </source>
</evidence>
<dbReference type="NCBIfam" id="NF037997">
    <property type="entry name" value="Na_Pi_symport"/>
    <property type="match status" value="1"/>
</dbReference>
<evidence type="ECO:0000256" key="6">
    <source>
        <dbReference type="SAM" id="Phobius"/>
    </source>
</evidence>
<gene>
    <name evidence="7" type="ORF">C8D99_105112</name>
</gene>
<comment type="subcellular location">
    <subcellularLocation>
        <location evidence="1">Cell membrane</location>
        <topology evidence="1">Multi-pass membrane protein</topology>
    </subcellularLocation>
</comment>
<dbReference type="PANTHER" id="PTHR10010:SF46">
    <property type="entry name" value="SODIUM-DEPENDENT PHOSPHATE TRANSPORT PROTEIN 2B"/>
    <property type="match status" value="1"/>
</dbReference>
<sequence length="532" mass="57240">MSTHLFSYFNILGGLALFLYGVEKTTAAFGSSFGAGSKDLMVRFTRQKPMAFLFGVALAAIAQGSTVATSFAIGFVDVGMLSFAGSVVVMMGASVGGTFVTFLLSLDIAVISPLLFAVSLLLVRYGRGKAYRLGTVLQGLSLLLLGMFVLKLGVQPLLATPGFAALAAHAGENGFLTGIAAFVVTAILQNSSAVMALAVTLATSGAMPVAAVLPVILGSHVGSSVTTLIAGMSGKQNARKLGICSFVYKVLCLPLYIPVLPWFENYIFNGPGGLASKIVLAQVGVALYNAVVFYPFTETLARFSAAIAERAGRERLAAPVYLDEDLLEIPSLAILLLSKEMIRLANYIEMYCQVLFVSGPNGNKVFQELPGAIRELSEACEEYMYGIHIPSDDDVLRENYSTVSYSMVSFRQMAKILSGELRLLAEAGVGGQLARELGKTTWDELTRVAMTDIRLALRAFALGDVDFAVVAGKYEREFEELDRRIRLRLGADALNRRELAPLVDFLSQIFLLVKTSLEIARGEAYREGMVRK</sequence>
<feature type="transmembrane region" description="Helical" evidence="6">
    <location>
        <begin position="51"/>
        <end position="76"/>
    </location>
</feature>
<protein>
    <submittedName>
        <fullName evidence="7">Na/Pi-cotransporter</fullName>
    </submittedName>
</protein>
<keyword evidence="5 6" id="KW-0472">Membrane</keyword>
<dbReference type="GO" id="GO:0044341">
    <property type="term" value="P:sodium-dependent phosphate transport"/>
    <property type="evidence" value="ECO:0007669"/>
    <property type="project" value="InterPro"/>
</dbReference>
<dbReference type="Pfam" id="PF02690">
    <property type="entry name" value="Na_Pi_cotrans"/>
    <property type="match status" value="1"/>
</dbReference>
<dbReference type="EMBL" id="SORI01000005">
    <property type="protein sequence ID" value="TDY61699.1"/>
    <property type="molecule type" value="Genomic_DNA"/>
</dbReference>
<keyword evidence="4 6" id="KW-1133">Transmembrane helix</keyword>
<keyword evidence="3 6" id="KW-0812">Transmembrane</keyword>
<dbReference type="GO" id="GO:0005886">
    <property type="term" value="C:plasma membrane"/>
    <property type="evidence" value="ECO:0007669"/>
    <property type="project" value="UniProtKB-SubCell"/>
</dbReference>
<evidence type="ECO:0000256" key="1">
    <source>
        <dbReference type="ARBA" id="ARBA00004651"/>
    </source>
</evidence>
<reference evidence="7 8" key="1">
    <citation type="submission" date="2019-03" db="EMBL/GenBank/DDBJ databases">
        <title>Genomic Encyclopedia of Type Strains, Phase IV (KMG-IV): sequencing the most valuable type-strain genomes for metagenomic binning, comparative biology and taxonomic classification.</title>
        <authorList>
            <person name="Goeker M."/>
        </authorList>
    </citation>
    <scope>NUCLEOTIDE SEQUENCE [LARGE SCALE GENOMIC DNA]</scope>
    <source>
        <strain evidence="7 8">DSM 25964</strain>
    </source>
</reference>
<evidence type="ECO:0000256" key="2">
    <source>
        <dbReference type="ARBA" id="ARBA00022475"/>
    </source>
</evidence>
<dbReference type="GO" id="GO:0005436">
    <property type="term" value="F:sodium:phosphate symporter activity"/>
    <property type="evidence" value="ECO:0007669"/>
    <property type="project" value="InterPro"/>
</dbReference>
<feature type="transmembrane region" description="Helical" evidence="6">
    <location>
        <begin position="6"/>
        <end position="22"/>
    </location>
</feature>
<feature type="transmembrane region" description="Helical" evidence="6">
    <location>
        <begin position="96"/>
        <end position="123"/>
    </location>
</feature>
<accession>A0A4R8M845</accession>
<dbReference type="PANTHER" id="PTHR10010">
    <property type="entry name" value="SOLUTE CARRIER FAMILY 34 SODIUM PHOSPHATE , MEMBER 2-RELATED"/>
    <property type="match status" value="1"/>
</dbReference>